<dbReference type="InterPro" id="IPR043128">
    <property type="entry name" value="Rev_trsase/Diguanyl_cyclase"/>
</dbReference>
<dbReference type="Proteomes" id="UP000054558">
    <property type="component" value="Unassembled WGS sequence"/>
</dbReference>
<dbReference type="GO" id="GO:0003676">
    <property type="term" value="F:nucleic acid binding"/>
    <property type="evidence" value="ECO:0007669"/>
    <property type="project" value="InterPro"/>
</dbReference>
<name>A0A1Y1IQT3_KLENI</name>
<dbReference type="Gene3D" id="3.30.70.270">
    <property type="match status" value="1"/>
</dbReference>
<feature type="compositionally biased region" description="Polar residues" evidence="1">
    <location>
        <begin position="228"/>
        <end position="238"/>
    </location>
</feature>
<feature type="compositionally biased region" description="Basic and acidic residues" evidence="1">
    <location>
        <begin position="169"/>
        <end position="203"/>
    </location>
</feature>
<keyword evidence="3" id="KW-1185">Reference proteome</keyword>
<dbReference type="SUPFAM" id="SSF56672">
    <property type="entry name" value="DNA/RNA polymerases"/>
    <property type="match status" value="1"/>
</dbReference>
<evidence type="ECO:0000313" key="2">
    <source>
        <dbReference type="EMBL" id="GAQ91116.1"/>
    </source>
</evidence>
<dbReference type="Gene3D" id="3.10.10.10">
    <property type="entry name" value="HIV Type 1 Reverse Transcriptase, subunit A, domain 1"/>
    <property type="match status" value="1"/>
</dbReference>
<feature type="compositionally biased region" description="Acidic residues" evidence="1">
    <location>
        <begin position="204"/>
        <end position="218"/>
    </location>
</feature>
<dbReference type="OrthoDB" id="538944at2759"/>
<feature type="compositionally biased region" description="Low complexity" evidence="1">
    <location>
        <begin position="118"/>
        <end position="127"/>
    </location>
</feature>
<sequence length="928" mass="104728">MMMVYSAPKPQKQPLSLAGYLSTVLKAESVKVGSYLGEDLTAFAQRKAKVLGESATEEQEEKVEREIMEFFQEKRVKEKDVLAKHPEWANKKDRMGLMQMPAGRGGWRPQYGRGFGAGFPPRFAGPRMESPFVPRMKEKKERDSRNEPQRQEQRTEQKETVKIGLESVKGTEVEREKDYRTDRQTGELERGKSGKLEAGQKSESDEEEDDENPGAEEPDGAHDEDLIETSQDPLTGTKTEPEHVRSWVQTAIRIQTRVSSAPNPQDQRDRIKELLEVMQSKPDDPDAELETQTEELLKNLPEKIPNHEAFEAASFQTFWPAWDELLRKTGRKSARMVLGWLKHGFRPRFSGVSKAKPEKRKVVEEMLRRLIGAEHLHEFLTGRKPHRIEFPNHASFYREWEFSKGEIEKNLRSGAIAVWKREWGEPEVVSPMGVVDSAGKLRLICNDRYLNLFLTSIPFQYEKLRDVLNFTDQGSYVSTADLKSGYFHVPVHPAYWKYFAFKVGGVTFCYKVLCFGFAQACYVFTKLVPDQMAKWLGFIVDTNLTEFRLHPKKIQKIKDAMEELITSTSTTSRAIARAAGILVSAAPAVLPVAIYSRALYEALNGKEGWDSHFPTPEIVKETASFWVQNIERFNGRRWWPRPVQIRICVDASAVGFGGYAETPSRERLTIAGTFTADQAKTSSTEREIMGYVEAIKTVAENRAEEVKGTSILVTGDNQAAVGAINGFRSSKPFIVSNLKVLLEAAAEGDFDVRARWVPRNELTQADALSRKPDPGDWTLTEPIFQLVKQTFGVEPDIDLYASGQFHKAKRFVTKYYCPGCTAVHANAQDWNEIVEPREWAWAFPPPGLAIQALKRLELFKVNALVCVPAPKGSMVDIVLGRLQGARVEGPILIPKSAASCLPSLRVPNGTLNPAFLGLAVYSIQWHKT</sequence>
<feature type="compositionally biased region" description="Basic and acidic residues" evidence="1">
    <location>
        <begin position="135"/>
        <end position="161"/>
    </location>
</feature>
<organism evidence="2 3">
    <name type="scientific">Klebsormidium nitens</name>
    <name type="common">Green alga</name>
    <name type="synonym">Ulothrix nitens</name>
    <dbReference type="NCBI Taxonomy" id="105231"/>
    <lineage>
        <taxon>Eukaryota</taxon>
        <taxon>Viridiplantae</taxon>
        <taxon>Streptophyta</taxon>
        <taxon>Klebsormidiophyceae</taxon>
        <taxon>Klebsormidiales</taxon>
        <taxon>Klebsormidiaceae</taxon>
        <taxon>Klebsormidium</taxon>
    </lineage>
</organism>
<protein>
    <submittedName>
        <fullName evidence="2">DNA/RNA polymerases</fullName>
    </submittedName>
</protein>
<dbReference type="Gene3D" id="3.30.420.10">
    <property type="entry name" value="Ribonuclease H-like superfamily/Ribonuclease H"/>
    <property type="match status" value="1"/>
</dbReference>
<feature type="region of interest" description="Disordered" evidence="1">
    <location>
        <begin position="118"/>
        <end position="244"/>
    </location>
</feature>
<dbReference type="PANTHER" id="PTHR33050">
    <property type="entry name" value="REVERSE TRANSCRIPTASE DOMAIN-CONTAINING PROTEIN"/>
    <property type="match status" value="1"/>
</dbReference>
<dbReference type="STRING" id="105231.A0A1Y1IQT3"/>
<evidence type="ECO:0000256" key="1">
    <source>
        <dbReference type="SAM" id="MobiDB-lite"/>
    </source>
</evidence>
<dbReference type="PANTHER" id="PTHR33050:SF7">
    <property type="entry name" value="RIBONUCLEASE H"/>
    <property type="match status" value="1"/>
</dbReference>
<reference evidence="2 3" key="1">
    <citation type="journal article" date="2014" name="Nat. Commun.">
        <title>Klebsormidium flaccidum genome reveals primary factors for plant terrestrial adaptation.</title>
        <authorList>
            <person name="Hori K."/>
            <person name="Maruyama F."/>
            <person name="Fujisawa T."/>
            <person name="Togashi T."/>
            <person name="Yamamoto N."/>
            <person name="Seo M."/>
            <person name="Sato S."/>
            <person name="Yamada T."/>
            <person name="Mori H."/>
            <person name="Tajima N."/>
            <person name="Moriyama T."/>
            <person name="Ikeuchi M."/>
            <person name="Watanabe M."/>
            <person name="Wada H."/>
            <person name="Kobayashi K."/>
            <person name="Saito M."/>
            <person name="Masuda T."/>
            <person name="Sasaki-Sekimoto Y."/>
            <person name="Mashiguchi K."/>
            <person name="Awai K."/>
            <person name="Shimojima M."/>
            <person name="Masuda S."/>
            <person name="Iwai M."/>
            <person name="Nobusawa T."/>
            <person name="Narise T."/>
            <person name="Kondo S."/>
            <person name="Saito H."/>
            <person name="Sato R."/>
            <person name="Murakawa M."/>
            <person name="Ihara Y."/>
            <person name="Oshima-Yamada Y."/>
            <person name="Ohtaka K."/>
            <person name="Satoh M."/>
            <person name="Sonobe K."/>
            <person name="Ishii M."/>
            <person name="Ohtani R."/>
            <person name="Kanamori-Sato M."/>
            <person name="Honoki R."/>
            <person name="Miyazaki D."/>
            <person name="Mochizuki H."/>
            <person name="Umetsu J."/>
            <person name="Higashi K."/>
            <person name="Shibata D."/>
            <person name="Kamiya Y."/>
            <person name="Sato N."/>
            <person name="Nakamura Y."/>
            <person name="Tabata S."/>
            <person name="Ida S."/>
            <person name="Kurokawa K."/>
            <person name="Ohta H."/>
        </authorList>
    </citation>
    <scope>NUCLEOTIDE SEQUENCE [LARGE SCALE GENOMIC DNA]</scope>
    <source>
        <strain evidence="2 3">NIES-2285</strain>
    </source>
</reference>
<proteinExistence type="predicted"/>
<dbReference type="InterPro" id="IPR043502">
    <property type="entry name" value="DNA/RNA_pol_sf"/>
</dbReference>
<dbReference type="InterPro" id="IPR052055">
    <property type="entry name" value="Hepadnavirus_pol/RT"/>
</dbReference>
<dbReference type="InterPro" id="IPR036397">
    <property type="entry name" value="RNaseH_sf"/>
</dbReference>
<evidence type="ECO:0000313" key="3">
    <source>
        <dbReference type="Proteomes" id="UP000054558"/>
    </source>
</evidence>
<dbReference type="EMBL" id="DF237679">
    <property type="protein sequence ID" value="GAQ91116.1"/>
    <property type="molecule type" value="Genomic_DNA"/>
</dbReference>
<accession>A0A1Y1IQT3</accession>
<gene>
    <name evidence="2" type="ORF">KFL_007300020</name>
</gene>
<dbReference type="AlphaFoldDB" id="A0A1Y1IQT3"/>
<dbReference type="CDD" id="cd09275">
    <property type="entry name" value="RNase_HI_RT_DIRS1"/>
    <property type="match status" value="1"/>
</dbReference>